<evidence type="ECO:0000313" key="3">
    <source>
        <dbReference type="Proteomes" id="UP000012174"/>
    </source>
</evidence>
<dbReference type="HOGENOM" id="CLU_028693_0_0_1"/>
<feature type="signal peptide" evidence="1">
    <location>
        <begin position="1"/>
        <end position="22"/>
    </location>
</feature>
<dbReference type="InterPro" id="IPR015943">
    <property type="entry name" value="WD40/YVTN_repeat-like_dom_sf"/>
</dbReference>
<dbReference type="InterPro" id="IPR011048">
    <property type="entry name" value="Haem_d1_sf"/>
</dbReference>
<evidence type="ECO:0000313" key="2">
    <source>
        <dbReference type="EMBL" id="EMR68184.1"/>
    </source>
</evidence>
<evidence type="ECO:0000256" key="1">
    <source>
        <dbReference type="SAM" id="SignalP"/>
    </source>
</evidence>
<dbReference type="OrthoDB" id="10033702at2759"/>
<gene>
    <name evidence="2" type="ORF">UCREL1_4787</name>
</gene>
<proteinExistence type="predicted"/>
<keyword evidence="1" id="KW-0732">Signal</keyword>
<dbReference type="EMBL" id="KB706291">
    <property type="protein sequence ID" value="EMR68184.1"/>
    <property type="molecule type" value="Genomic_DNA"/>
</dbReference>
<dbReference type="eggNOG" id="ENOG502RXCX">
    <property type="taxonomic scope" value="Eukaryota"/>
</dbReference>
<sequence>MPSFSSKILSAALAAQSVFVLGASLPSKVTEPRQDLDGRADLSLPPLIPSIPGVTEPITSNAPPLPILQLPTPPLDSPPFTPSDIKPKKIGYFWTGAGDKQHKDFLATYSLDDDTFGTLLWITDVPSSGNDPHHLGPSLDGKTLIGGGLLSLLKTQDTAYYFDTTNPYRPTFKKSNRAILSSITDEIRAKPDGGFFITYMGSALGTSPGRLVETDAEFNIIHEWPEDVKGTLNILGEQFSPHGLAVDYEKEIILTSDFVVPLSILKPSLGVQRANTLRLWDLPSRKIISTLLIPDGQGIQDVKFIPGNPEGAALATAVHLGQVWIIYPFRKDGDGNQGTIELLFDLGEKARDTVAIYSDITQDGKYAYFTLTTANHVAALDISDLSNVRRLDDPDEDQETIGPHYIKVTPDQKHLVVTDYFVQTGEIGIINTPADFKALYIDILDDGSLSFNRSIDFSREFTNRGGAKPHSSVVFDLTDPENPKYY</sequence>
<dbReference type="AlphaFoldDB" id="M7SP54"/>
<keyword evidence="3" id="KW-1185">Reference proteome</keyword>
<feature type="chain" id="PRO_5004084959" evidence="1">
    <location>
        <begin position="23"/>
        <end position="486"/>
    </location>
</feature>
<dbReference type="KEGG" id="ela:UCREL1_4787"/>
<dbReference type="Proteomes" id="UP000012174">
    <property type="component" value="Unassembled WGS sequence"/>
</dbReference>
<accession>M7SP54</accession>
<reference evidence="3" key="1">
    <citation type="journal article" date="2013" name="Genome Announc.">
        <title>Draft genome sequence of the grapevine dieback fungus Eutypa lata UCR-EL1.</title>
        <authorList>
            <person name="Blanco-Ulate B."/>
            <person name="Rolshausen P.E."/>
            <person name="Cantu D."/>
        </authorList>
    </citation>
    <scope>NUCLEOTIDE SEQUENCE [LARGE SCALE GENOMIC DNA]</scope>
    <source>
        <strain evidence="3">UCR-EL1</strain>
    </source>
</reference>
<dbReference type="Gene3D" id="2.130.10.10">
    <property type="entry name" value="YVTN repeat-like/Quinoprotein amine dehydrogenase"/>
    <property type="match status" value="1"/>
</dbReference>
<name>M7SP54_EUTLA</name>
<dbReference type="SUPFAM" id="SSF51004">
    <property type="entry name" value="C-terminal (heme d1) domain of cytochrome cd1-nitrite reductase"/>
    <property type="match status" value="1"/>
</dbReference>
<protein>
    <submittedName>
        <fullName evidence="2">Putative 56kda selenium binding protein</fullName>
    </submittedName>
</protein>
<dbReference type="OMA" id="KFHKDFL"/>
<organism evidence="2 3">
    <name type="scientific">Eutypa lata (strain UCR-EL1)</name>
    <name type="common">Grapevine dieback disease fungus</name>
    <name type="synonym">Eutypa armeniacae</name>
    <dbReference type="NCBI Taxonomy" id="1287681"/>
    <lineage>
        <taxon>Eukaryota</taxon>
        <taxon>Fungi</taxon>
        <taxon>Dikarya</taxon>
        <taxon>Ascomycota</taxon>
        <taxon>Pezizomycotina</taxon>
        <taxon>Sordariomycetes</taxon>
        <taxon>Xylariomycetidae</taxon>
        <taxon>Xylariales</taxon>
        <taxon>Diatrypaceae</taxon>
        <taxon>Eutypa</taxon>
    </lineage>
</organism>